<reference evidence="3" key="1">
    <citation type="submission" date="2019-11" db="EMBL/GenBank/DDBJ databases">
        <authorList>
            <person name="Feng L."/>
        </authorList>
    </citation>
    <scope>NUCLEOTIDE SEQUENCE</scope>
    <source>
        <strain evidence="3">CbolteaeLFYP116</strain>
    </source>
</reference>
<protein>
    <submittedName>
        <fullName evidence="3">Methylmalonyl-CoA carboxyltransferase 12S subunit</fullName>
        <ecNumber evidence="3">2.1.3.1</ecNumber>
    </submittedName>
</protein>
<organism evidence="3">
    <name type="scientific">Enterocloster bolteae</name>
    <dbReference type="NCBI Taxonomy" id="208479"/>
    <lineage>
        <taxon>Bacteria</taxon>
        <taxon>Bacillati</taxon>
        <taxon>Bacillota</taxon>
        <taxon>Clostridia</taxon>
        <taxon>Lachnospirales</taxon>
        <taxon>Lachnospiraceae</taxon>
        <taxon>Enterocloster</taxon>
    </lineage>
</organism>
<dbReference type="PANTHER" id="PTHR43842">
    <property type="entry name" value="PROPIONYL-COA CARBOXYLASE BETA CHAIN"/>
    <property type="match status" value="1"/>
</dbReference>
<evidence type="ECO:0000313" key="3">
    <source>
        <dbReference type="EMBL" id="VYT46593.1"/>
    </source>
</evidence>
<accession>A0A6N2WXP3</accession>
<dbReference type="SUPFAM" id="SSF52096">
    <property type="entry name" value="ClpP/crotonase"/>
    <property type="match status" value="2"/>
</dbReference>
<dbReference type="RefSeq" id="WP_024726175.1">
    <property type="nucleotide sequence ID" value="NZ_CACRTF010000017.1"/>
</dbReference>
<keyword evidence="3" id="KW-0808">Transferase</keyword>
<evidence type="ECO:0000259" key="1">
    <source>
        <dbReference type="PROSITE" id="PS50980"/>
    </source>
</evidence>
<dbReference type="Gene3D" id="3.90.226.10">
    <property type="entry name" value="2-enoyl-CoA Hydratase, Chain A, domain 1"/>
    <property type="match status" value="2"/>
</dbReference>
<dbReference type="GO" id="GO:0004658">
    <property type="term" value="F:propionyl-CoA carboxylase activity"/>
    <property type="evidence" value="ECO:0007669"/>
    <property type="project" value="TreeGrafter"/>
</dbReference>
<dbReference type="PROSITE" id="PS50980">
    <property type="entry name" value="COA_CT_NTER"/>
    <property type="match status" value="1"/>
</dbReference>
<dbReference type="Pfam" id="PF01039">
    <property type="entry name" value="Carboxyl_trans"/>
    <property type="match status" value="1"/>
</dbReference>
<dbReference type="EMBL" id="CACRTF010000017">
    <property type="protein sequence ID" value="VYT46593.1"/>
    <property type="molecule type" value="Genomic_DNA"/>
</dbReference>
<dbReference type="PANTHER" id="PTHR43842:SF2">
    <property type="entry name" value="PROPIONYL-COA CARBOXYLASE BETA CHAIN, MITOCHONDRIAL"/>
    <property type="match status" value="1"/>
</dbReference>
<sequence>MGMQEKLQELEARRAVLMQGGGAKAVERQHSRGKLTARERIDIFLDHGTFTELDIWAKPRMTGFDIDNRELPGDGVITGFGEVNGRPVYVYAQDFTVLGGTMGSTAGKKIVKVMRRALEERVPCIGLVDSGGVRIQDAVTRSMFDGYPAMFYQHTLASGVIPQITLMMGPCAAGAAYSPAMTDFVFMVKNTSHMYVASPSLIKAAQFVDTTDQELGGAMVHATVSGCCDLVAENDEECLMQTRELLGFLPACNTEKPPVYECDDDPNRRDEELLCIVPDRANAAYNMRELISHVVDHGYFFELKPDYAPNMITGLCRLDGHTVGIIANNPQAKAGAIDINASDKEARFIRFCDAFNIPLVFFVDTPAYMPGVEQEHGGILRHGAKVLYAISEATVPMITLYIRKAYGGGSSAMCSEPLGSDLLLAWPTAELGLMGPEGAVSIIYKKEIEGAEHPEEVRAKRVEEYKSTFGKFPYHAGHVQWLEDIIDPRDTRPLLIKALRQMEKKQKSDRVWKKHGNIPL</sequence>
<dbReference type="AlphaFoldDB" id="A0A6N2WXP3"/>
<proteinExistence type="predicted"/>
<dbReference type="InterPro" id="IPR051047">
    <property type="entry name" value="AccD/PCCB"/>
</dbReference>
<evidence type="ECO:0000259" key="2">
    <source>
        <dbReference type="PROSITE" id="PS50989"/>
    </source>
</evidence>
<feature type="domain" description="CoA carboxyltransferase C-terminal" evidence="2">
    <location>
        <begin position="265"/>
        <end position="509"/>
    </location>
</feature>
<name>A0A6N2WXP3_9FIRM</name>
<gene>
    <name evidence="3" type="ORF">CBLFYP116_04115</name>
</gene>
<dbReference type="InterPro" id="IPR029045">
    <property type="entry name" value="ClpP/crotonase-like_dom_sf"/>
</dbReference>
<dbReference type="PROSITE" id="PS50989">
    <property type="entry name" value="COA_CT_CTER"/>
    <property type="match status" value="1"/>
</dbReference>
<feature type="domain" description="CoA carboxyltransferase N-terminal" evidence="1">
    <location>
        <begin position="3"/>
        <end position="261"/>
    </location>
</feature>
<dbReference type="InterPro" id="IPR034733">
    <property type="entry name" value="AcCoA_carboxyl_beta"/>
</dbReference>
<dbReference type="GO" id="GO:0047154">
    <property type="term" value="F:methylmalonyl-CoA carboxytransferase activity"/>
    <property type="evidence" value="ECO:0007669"/>
    <property type="project" value="UniProtKB-EC"/>
</dbReference>
<dbReference type="InterPro" id="IPR011762">
    <property type="entry name" value="COA_CT_N"/>
</dbReference>
<dbReference type="EC" id="2.1.3.1" evidence="3"/>
<dbReference type="InterPro" id="IPR011763">
    <property type="entry name" value="COA_CT_C"/>
</dbReference>